<organism evidence="2">
    <name type="scientific">Cacopsylla melanoneura</name>
    <dbReference type="NCBI Taxonomy" id="428564"/>
    <lineage>
        <taxon>Eukaryota</taxon>
        <taxon>Metazoa</taxon>
        <taxon>Ecdysozoa</taxon>
        <taxon>Arthropoda</taxon>
        <taxon>Hexapoda</taxon>
        <taxon>Insecta</taxon>
        <taxon>Pterygota</taxon>
        <taxon>Neoptera</taxon>
        <taxon>Paraneoptera</taxon>
        <taxon>Hemiptera</taxon>
        <taxon>Sternorrhyncha</taxon>
        <taxon>Psylloidea</taxon>
        <taxon>Psyllidae</taxon>
        <taxon>Psyllinae</taxon>
        <taxon>Cacopsylla</taxon>
    </lineage>
</organism>
<evidence type="ECO:0000313" key="2">
    <source>
        <dbReference type="EMBL" id="CAG6668339.1"/>
    </source>
</evidence>
<evidence type="ECO:0000256" key="1">
    <source>
        <dbReference type="SAM" id="MobiDB-lite"/>
    </source>
</evidence>
<proteinExistence type="predicted"/>
<feature type="compositionally biased region" description="Low complexity" evidence="1">
    <location>
        <begin position="75"/>
        <end position="94"/>
    </location>
</feature>
<feature type="compositionally biased region" description="Polar residues" evidence="1">
    <location>
        <begin position="105"/>
        <end position="115"/>
    </location>
</feature>
<sequence>MAATAAGSLVLPSGDTMPPVLITNSVTGNSISDTPSSGGDDASTSALDANNNTSVASSSSKVGNHTSGSSHTNVTGASSSSAGTGSSSSSSSSGGRRKISLPSWFRQTSSTGNKSKLTRQHTIDSPGNFQARFLRKQVSTAQQRVQVRPLPILILLN</sequence>
<accession>A0A8D8SJ57</accession>
<feature type="compositionally biased region" description="Low complexity" evidence="1">
    <location>
        <begin position="49"/>
        <end position="60"/>
    </location>
</feature>
<name>A0A8D8SJ57_9HEMI</name>
<dbReference type="AlphaFoldDB" id="A0A8D8SJ57"/>
<reference evidence="2" key="1">
    <citation type="submission" date="2021-05" db="EMBL/GenBank/DDBJ databases">
        <authorList>
            <person name="Alioto T."/>
            <person name="Alioto T."/>
            <person name="Gomez Garrido J."/>
        </authorList>
    </citation>
    <scope>NUCLEOTIDE SEQUENCE</scope>
</reference>
<dbReference type="EMBL" id="HBUF01218593">
    <property type="protein sequence ID" value="CAG6668339.1"/>
    <property type="molecule type" value="Transcribed_RNA"/>
</dbReference>
<feature type="compositionally biased region" description="Polar residues" evidence="1">
    <location>
        <begin position="22"/>
        <end position="48"/>
    </location>
</feature>
<protein>
    <submittedName>
        <fullName evidence="2">Uncharacterized protein</fullName>
    </submittedName>
</protein>
<feature type="compositionally biased region" description="Polar residues" evidence="1">
    <location>
        <begin position="61"/>
        <end position="74"/>
    </location>
</feature>
<feature type="region of interest" description="Disordered" evidence="1">
    <location>
        <begin position="1"/>
        <end position="124"/>
    </location>
</feature>